<name>A0A4Q5KLV3_9GAMM</name>
<dbReference type="Proteomes" id="UP000293465">
    <property type="component" value="Unassembled WGS sequence"/>
</dbReference>
<comment type="caution">
    <text evidence="2">The sequence shown here is derived from an EMBL/GenBank/DDBJ whole genome shotgun (WGS) entry which is preliminary data.</text>
</comment>
<dbReference type="GeneID" id="56275315"/>
<sequence>MDKAQFFGLLASFFTLIGLIALLSAGSHSPVYQWPYEAFQGLVFALAWGFGFSVGISYLVSTVFVLLLLIIAFITGTKASRCVLK</sequence>
<reference evidence="2 3" key="1">
    <citation type="submission" date="2019-02" db="EMBL/GenBank/DDBJ databases">
        <title>Genome sequences of Aliivibrio finisterrensis strains from farmed Atlantic salmon.</title>
        <authorList>
            <person name="Bowman J.P."/>
        </authorList>
    </citation>
    <scope>NUCLEOTIDE SEQUENCE [LARGE SCALE GENOMIC DNA]</scope>
    <source>
        <strain evidence="2 3">A32</strain>
    </source>
</reference>
<gene>
    <name evidence="2" type="ORF">ERW49_09650</name>
</gene>
<evidence type="ECO:0000313" key="2">
    <source>
        <dbReference type="EMBL" id="RYU46354.1"/>
    </source>
</evidence>
<dbReference type="AlphaFoldDB" id="A0A4Q5KLV3"/>
<evidence type="ECO:0000313" key="3">
    <source>
        <dbReference type="Proteomes" id="UP000293465"/>
    </source>
</evidence>
<proteinExistence type="predicted"/>
<protein>
    <submittedName>
        <fullName evidence="2">Uncharacterized protein</fullName>
    </submittedName>
</protein>
<dbReference type="OrthoDB" id="6659017at2"/>
<evidence type="ECO:0000256" key="1">
    <source>
        <dbReference type="SAM" id="Phobius"/>
    </source>
</evidence>
<accession>A0A4Q5KLV3</accession>
<keyword evidence="1" id="KW-0472">Membrane</keyword>
<keyword evidence="1" id="KW-0812">Transmembrane</keyword>
<dbReference type="RefSeq" id="WP_130087121.1">
    <property type="nucleotide sequence ID" value="NZ_SEZJ01000007.1"/>
</dbReference>
<feature type="transmembrane region" description="Helical" evidence="1">
    <location>
        <begin position="41"/>
        <end position="74"/>
    </location>
</feature>
<organism evidence="2 3">
    <name type="scientific">Aliivibrio finisterrensis</name>
    <dbReference type="NCBI Taxonomy" id="511998"/>
    <lineage>
        <taxon>Bacteria</taxon>
        <taxon>Pseudomonadati</taxon>
        <taxon>Pseudomonadota</taxon>
        <taxon>Gammaproteobacteria</taxon>
        <taxon>Vibrionales</taxon>
        <taxon>Vibrionaceae</taxon>
        <taxon>Aliivibrio</taxon>
    </lineage>
</organism>
<dbReference type="EMBL" id="SEZJ01000007">
    <property type="protein sequence ID" value="RYU46354.1"/>
    <property type="molecule type" value="Genomic_DNA"/>
</dbReference>
<keyword evidence="1" id="KW-1133">Transmembrane helix</keyword>